<dbReference type="NCBIfam" id="TIGR00254">
    <property type="entry name" value="GGDEF"/>
    <property type="match status" value="1"/>
</dbReference>
<gene>
    <name evidence="4" type="ORF">SDC9_05198</name>
</gene>
<feature type="transmembrane region" description="Helical" evidence="1">
    <location>
        <begin position="66"/>
        <end position="90"/>
    </location>
</feature>
<dbReference type="PANTHER" id="PTHR45138">
    <property type="entry name" value="REGULATORY COMPONENTS OF SENSORY TRANSDUCTION SYSTEM"/>
    <property type="match status" value="1"/>
</dbReference>
<dbReference type="EMBL" id="VSSQ01000010">
    <property type="protein sequence ID" value="MPL59643.1"/>
    <property type="molecule type" value="Genomic_DNA"/>
</dbReference>
<dbReference type="GO" id="GO:0043709">
    <property type="term" value="P:cell adhesion involved in single-species biofilm formation"/>
    <property type="evidence" value="ECO:0007669"/>
    <property type="project" value="TreeGrafter"/>
</dbReference>
<feature type="transmembrane region" description="Helical" evidence="1">
    <location>
        <begin position="213"/>
        <end position="231"/>
    </location>
</feature>
<evidence type="ECO:0000259" key="2">
    <source>
        <dbReference type="PROSITE" id="PS50113"/>
    </source>
</evidence>
<dbReference type="InterPro" id="IPR029787">
    <property type="entry name" value="Nucleotide_cyclase"/>
</dbReference>
<dbReference type="GO" id="GO:0005886">
    <property type="term" value="C:plasma membrane"/>
    <property type="evidence" value="ECO:0007669"/>
    <property type="project" value="TreeGrafter"/>
</dbReference>
<evidence type="ECO:0000313" key="4">
    <source>
        <dbReference type="EMBL" id="MPL59643.1"/>
    </source>
</evidence>
<feature type="transmembrane region" description="Helical" evidence="1">
    <location>
        <begin position="182"/>
        <end position="201"/>
    </location>
</feature>
<dbReference type="InterPro" id="IPR043128">
    <property type="entry name" value="Rev_trsase/Diguanyl_cyclase"/>
</dbReference>
<feature type="transmembrane region" description="Helical" evidence="1">
    <location>
        <begin position="102"/>
        <end position="127"/>
    </location>
</feature>
<keyword evidence="1" id="KW-1133">Transmembrane helix</keyword>
<feature type="transmembrane region" description="Helical" evidence="1">
    <location>
        <begin position="147"/>
        <end position="170"/>
    </location>
</feature>
<dbReference type="Gene3D" id="3.30.70.270">
    <property type="match status" value="1"/>
</dbReference>
<dbReference type="AlphaFoldDB" id="A0A644SYE7"/>
<keyword evidence="1" id="KW-0812">Transmembrane</keyword>
<dbReference type="SUPFAM" id="SSF55073">
    <property type="entry name" value="Nucleotide cyclase"/>
    <property type="match status" value="1"/>
</dbReference>
<dbReference type="SMART" id="SM00267">
    <property type="entry name" value="GGDEF"/>
    <property type="match status" value="1"/>
</dbReference>
<dbReference type="PROSITE" id="PS50887">
    <property type="entry name" value="GGDEF"/>
    <property type="match status" value="1"/>
</dbReference>
<name>A0A644SYE7_9ZZZZ</name>
<dbReference type="SUPFAM" id="SSF55785">
    <property type="entry name" value="PYP-like sensor domain (PAS domain)"/>
    <property type="match status" value="1"/>
</dbReference>
<accession>A0A644SYE7</accession>
<dbReference type="Gene3D" id="3.30.450.20">
    <property type="entry name" value="PAS domain"/>
    <property type="match status" value="1"/>
</dbReference>
<dbReference type="Pfam" id="PF16927">
    <property type="entry name" value="HisKA_7TM"/>
    <property type="match status" value="1"/>
</dbReference>
<feature type="domain" description="GGDEF" evidence="3">
    <location>
        <begin position="385"/>
        <end position="519"/>
    </location>
</feature>
<dbReference type="PROSITE" id="PS50113">
    <property type="entry name" value="PAC"/>
    <property type="match status" value="1"/>
</dbReference>
<dbReference type="InterPro" id="IPR031621">
    <property type="entry name" value="HisKA_7TM"/>
</dbReference>
<dbReference type="GO" id="GO:0052621">
    <property type="term" value="F:diguanylate cyclase activity"/>
    <property type="evidence" value="ECO:0007669"/>
    <property type="project" value="TreeGrafter"/>
</dbReference>
<reference evidence="4" key="1">
    <citation type="submission" date="2019-08" db="EMBL/GenBank/DDBJ databases">
        <authorList>
            <person name="Kucharzyk K."/>
            <person name="Murdoch R.W."/>
            <person name="Higgins S."/>
            <person name="Loffler F."/>
        </authorList>
    </citation>
    <scope>NUCLEOTIDE SEQUENCE</scope>
</reference>
<keyword evidence="1" id="KW-0472">Membrane</keyword>
<dbReference type="InterPro" id="IPR000160">
    <property type="entry name" value="GGDEF_dom"/>
</dbReference>
<dbReference type="FunFam" id="3.30.70.270:FF:000001">
    <property type="entry name" value="Diguanylate cyclase domain protein"/>
    <property type="match status" value="1"/>
</dbReference>
<protein>
    <submittedName>
        <fullName evidence="4">Uncharacterized protein</fullName>
    </submittedName>
</protein>
<feature type="transmembrane region" description="Helical" evidence="1">
    <location>
        <begin position="34"/>
        <end position="54"/>
    </location>
</feature>
<organism evidence="4">
    <name type="scientific">bioreactor metagenome</name>
    <dbReference type="NCBI Taxonomy" id="1076179"/>
    <lineage>
        <taxon>unclassified sequences</taxon>
        <taxon>metagenomes</taxon>
        <taxon>ecological metagenomes</taxon>
    </lineage>
</organism>
<dbReference type="PANTHER" id="PTHR45138:SF9">
    <property type="entry name" value="DIGUANYLATE CYCLASE DGCM-RELATED"/>
    <property type="match status" value="1"/>
</dbReference>
<dbReference type="Pfam" id="PF00990">
    <property type="entry name" value="GGDEF"/>
    <property type="match status" value="1"/>
</dbReference>
<dbReference type="InterPro" id="IPR035965">
    <property type="entry name" value="PAS-like_dom_sf"/>
</dbReference>
<dbReference type="InterPro" id="IPR000700">
    <property type="entry name" value="PAS-assoc_C"/>
</dbReference>
<dbReference type="CDD" id="cd01949">
    <property type="entry name" value="GGDEF"/>
    <property type="match status" value="1"/>
</dbReference>
<sequence length="519" mass="57207">MSSARLMATALLFSFCITITFLCILAWRKRASSGASAICLALSGLCAAIYNFGYAMEINAVSQASLFFWVRFQHIGIQFIVPFWLLFSLFITTKNRDLRPWLIGLVFLVPTAGFFASQTLGGLNLLHPNAHMAAGIALSPFAYDRTWPLYTITLVQSAYLAVSLGLFIRALIRGIPFPRSQAAIYVVGSIAPWISSLLYNFGFSPNNIDLSPFALGLSISLFVAGFLKIGILDISPLARDLIFEGMQDGVMVMDVQGRLADMNRAMRSVFPGIDIKEPLAEARMWDKVSPELLRLFTCPDSGEMEYQSEPKEGSPIFHVTATPLKNRSGKVLGKLVNFHDVSDLKELQRKFEFLASHDVLTGLYNRRYLNEVLAKEIEKANREQGALSLIMLDLDHFKQVNDLYGHEAGDKVLGAVGAICAHQVGRAGRRYTVGRFGGEEILMILPGAPLVEAYEVAEKTRKSLAGLRLRHEGFDIRITASFGVAGLKSGCDNLKDLLIAADRALYRAKASGRNATVLH</sequence>
<feature type="transmembrane region" description="Helical" evidence="1">
    <location>
        <begin position="6"/>
        <end position="27"/>
    </location>
</feature>
<comment type="caution">
    <text evidence="4">The sequence shown here is derived from an EMBL/GenBank/DDBJ whole genome shotgun (WGS) entry which is preliminary data.</text>
</comment>
<evidence type="ECO:0000259" key="3">
    <source>
        <dbReference type="PROSITE" id="PS50887"/>
    </source>
</evidence>
<proteinExistence type="predicted"/>
<dbReference type="GO" id="GO:1902201">
    <property type="term" value="P:negative regulation of bacterial-type flagellum-dependent cell motility"/>
    <property type="evidence" value="ECO:0007669"/>
    <property type="project" value="TreeGrafter"/>
</dbReference>
<evidence type="ECO:0000256" key="1">
    <source>
        <dbReference type="SAM" id="Phobius"/>
    </source>
</evidence>
<dbReference type="InterPro" id="IPR050469">
    <property type="entry name" value="Diguanylate_Cyclase"/>
</dbReference>
<feature type="domain" description="PAC" evidence="2">
    <location>
        <begin position="302"/>
        <end position="353"/>
    </location>
</feature>